<dbReference type="PROSITE" id="PS51841">
    <property type="entry name" value="LTD"/>
    <property type="match status" value="1"/>
</dbReference>
<dbReference type="Pfam" id="PF03372">
    <property type="entry name" value="Exo_endo_phos"/>
    <property type="match status" value="1"/>
</dbReference>
<evidence type="ECO:0000259" key="2">
    <source>
        <dbReference type="PROSITE" id="PS51841"/>
    </source>
</evidence>
<dbReference type="GO" id="GO:0004519">
    <property type="term" value="F:endonuclease activity"/>
    <property type="evidence" value="ECO:0007669"/>
    <property type="project" value="UniProtKB-KW"/>
</dbReference>
<feature type="chain" id="PRO_5002767016" evidence="1">
    <location>
        <begin position="28"/>
        <end position="894"/>
    </location>
</feature>
<dbReference type="Proteomes" id="UP000002168">
    <property type="component" value="Chromosome"/>
</dbReference>
<dbReference type="KEGG" id="swd:Swoo_3886"/>
<evidence type="ECO:0000313" key="3">
    <source>
        <dbReference type="EMBL" id="ACA88144.1"/>
    </source>
</evidence>
<dbReference type="NCBIfam" id="NF033681">
    <property type="entry name" value="ExeM_NucH_DNase"/>
    <property type="match status" value="1"/>
</dbReference>
<keyword evidence="3" id="KW-0378">Hydrolase</keyword>
<dbReference type="NCBIfam" id="TIGR03501">
    <property type="entry name" value="GlyGly_CTERM"/>
    <property type="match status" value="1"/>
</dbReference>
<name>B1KFG9_SHEWM</name>
<dbReference type="HOGENOM" id="CLU_006338_0_1_6"/>
<dbReference type="eggNOG" id="COG2374">
    <property type="taxonomic scope" value="Bacteria"/>
</dbReference>
<keyword evidence="1" id="KW-0732">Signal</keyword>
<feature type="signal peptide" evidence="1">
    <location>
        <begin position="1"/>
        <end position="27"/>
    </location>
</feature>
<keyword evidence="3" id="KW-0269">Exonuclease</keyword>
<dbReference type="AlphaFoldDB" id="B1KFG9"/>
<keyword evidence="3" id="KW-0540">Nuclease</keyword>
<sequence length="894" mass="96018" precursor="true">MGLKKMDNVKKLSVLALSIAAALPAVANADVLISEYVEGSGYSKAVEIYNSGSTAVDLTGYSLVYYSKGETAPKKILDLSGSLGANAIKVITNNHKDNAIVLDAAVDSQSAAIYFNGDDKVGILKGDTLVDLFGEVGTTGDWAKDITAERNANVTAASSTYVESEWTTKAKNTFSGLGARSGDFGGGTGTDPEVPAFSCVGETITPIYEVQGVGRVSPLIEEGKFESAEEVTISGVVTARGESLFKGFYLQEIKGDNSPYTSDGVFVYLGEAAPEEIQPGVEVCVQGKVKDFYGLTQVDIKADKKMAVGEMGEVPAPEAFYVADGESLGDALNRYEGMNIVLDAGSDMKVTRSFSYDYAGRRNNMVLSHKSPLMKPTQVFAPLSDEAIALQEANRGNELYVESDYKAKNGEVPYFPTFNAETGYIRIGDQLTNMTGMVSYSYGAPRLVVTNEITAGDFIRINDRTQSPEVATQGDIRVASFNVLNLFTSDSDIGGPLNPMCKDQADADASRGCGRGAHSLEDYLLQRTKIVNAIKEMNADVIGLMEIENNGFSEHSSIQYLLNAINAELPAADAYAFIEVNDADKYKGEFIGSDAITVGLLYRPSTVKPTGDAFVIATPEQHSVAGVATRDNNGTVEESPSYDKYQRHSLAQTFQIHDEKLTVVVNHLKSKGSGCLEDWLEFSESKDPADLQGKCNEFRVSAAKVLGESLKDVEGGLLVIGDMNAYGMEDPVAVLTDYDASTAKREIVTASWTTLNGEVYEREGSKIDKGYGLVNLNTQAHGPATFGYSYSGELGNLDHALANTQVADKLVGIEDWNINSVESDLFEYPSKYSGDLAKSENAFSSSDHDPVIIALEYPAPIPPKPEPTPKDDGGSLGYLGLALLSLLGLRRKTR</sequence>
<dbReference type="CDD" id="cd04486">
    <property type="entry name" value="YhcR_OBF_like"/>
    <property type="match status" value="1"/>
</dbReference>
<dbReference type="InterPro" id="IPR001322">
    <property type="entry name" value="Lamin_tail_dom"/>
</dbReference>
<dbReference type="InterPro" id="IPR005135">
    <property type="entry name" value="Endo/exonuclease/phosphatase"/>
</dbReference>
<protein>
    <submittedName>
        <fullName evidence="3">Endonuclease/exonuclease/phosphatase</fullName>
    </submittedName>
</protein>
<dbReference type="STRING" id="392500.Swoo_3886"/>
<dbReference type="InterPro" id="IPR047971">
    <property type="entry name" value="ExeM-like"/>
</dbReference>
<dbReference type="InterPro" id="IPR020008">
    <property type="entry name" value="GlyGly_CTERM"/>
</dbReference>
<accession>B1KFG9</accession>
<dbReference type="GO" id="GO:0004527">
    <property type="term" value="F:exonuclease activity"/>
    <property type="evidence" value="ECO:0007669"/>
    <property type="project" value="UniProtKB-KW"/>
</dbReference>
<dbReference type="NCBIfam" id="NF033680">
    <property type="entry name" value="exonuc_ExeM-GG"/>
    <property type="match status" value="1"/>
</dbReference>
<keyword evidence="4" id="KW-1185">Reference proteome</keyword>
<organism evidence="3 4">
    <name type="scientific">Shewanella woodyi (strain ATCC 51908 / MS32)</name>
    <dbReference type="NCBI Taxonomy" id="392500"/>
    <lineage>
        <taxon>Bacteria</taxon>
        <taxon>Pseudomonadati</taxon>
        <taxon>Pseudomonadota</taxon>
        <taxon>Gammaproteobacteria</taxon>
        <taxon>Alteromonadales</taxon>
        <taxon>Shewanellaceae</taxon>
        <taxon>Shewanella</taxon>
    </lineage>
</organism>
<dbReference type="EMBL" id="CP000961">
    <property type="protein sequence ID" value="ACA88144.1"/>
    <property type="molecule type" value="Genomic_DNA"/>
</dbReference>
<evidence type="ECO:0000256" key="1">
    <source>
        <dbReference type="SAM" id="SignalP"/>
    </source>
</evidence>
<gene>
    <name evidence="3" type="ordered locus">Swoo_3886</name>
</gene>
<dbReference type="PANTHER" id="PTHR42834:SF1">
    <property type="entry name" value="ENDONUCLEASE_EXONUCLEASE_PHOSPHATASE FAMILY PROTEIN (AFU_ORTHOLOGUE AFUA_3G09210)"/>
    <property type="match status" value="1"/>
</dbReference>
<evidence type="ECO:0000313" key="4">
    <source>
        <dbReference type="Proteomes" id="UP000002168"/>
    </source>
</evidence>
<feature type="domain" description="LTD" evidence="2">
    <location>
        <begin position="17"/>
        <end position="163"/>
    </location>
</feature>
<dbReference type="Gene3D" id="3.60.10.10">
    <property type="entry name" value="Endonuclease/exonuclease/phosphatase"/>
    <property type="match status" value="1"/>
</dbReference>
<dbReference type="SUPFAM" id="SSF56219">
    <property type="entry name" value="DNase I-like"/>
    <property type="match status" value="1"/>
</dbReference>
<keyword evidence="3" id="KW-0255">Endonuclease</keyword>
<dbReference type="PANTHER" id="PTHR42834">
    <property type="entry name" value="ENDONUCLEASE/EXONUCLEASE/PHOSPHATASE FAMILY PROTEIN (AFU_ORTHOLOGUE AFUA_3G09210)"/>
    <property type="match status" value="1"/>
</dbReference>
<dbReference type="Pfam" id="PF00932">
    <property type="entry name" value="LTD"/>
    <property type="match status" value="1"/>
</dbReference>
<dbReference type="InterPro" id="IPR036691">
    <property type="entry name" value="Endo/exonu/phosph_ase_sf"/>
</dbReference>
<reference evidence="3 4" key="1">
    <citation type="submission" date="2008-02" db="EMBL/GenBank/DDBJ databases">
        <title>Complete sequence of Shewanella woodyi ATCC 51908.</title>
        <authorList>
            <consortium name="US DOE Joint Genome Institute"/>
            <person name="Copeland A."/>
            <person name="Lucas S."/>
            <person name="Lapidus A."/>
            <person name="Glavina del Rio T."/>
            <person name="Dalin E."/>
            <person name="Tice H."/>
            <person name="Bruce D."/>
            <person name="Goodwin L."/>
            <person name="Pitluck S."/>
            <person name="Sims D."/>
            <person name="Brettin T."/>
            <person name="Detter J.C."/>
            <person name="Han C."/>
            <person name="Kuske C.R."/>
            <person name="Schmutz J."/>
            <person name="Larimer F."/>
            <person name="Land M."/>
            <person name="Hauser L."/>
            <person name="Kyrpides N."/>
            <person name="Lykidis A."/>
            <person name="Zhao J.-S."/>
            <person name="Richardson P."/>
        </authorList>
    </citation>
    <scope>NUCLEOTIDE SEQUENCE [LARGE SCALE GENOMIC DNA]</scope>
    <source>
        <strain evidence="4">ATCC 51908 / MS32</strain>
    </source>
</reference>
<proteinExistence type="predicted"/>